<dbReference type="AlphaFoldDB" id="A0A5R9KVQ6"/>
<evidence type="ECO:0000313" key="3">
    <source>
        <dbReference type="Proteomes" id="UP000306402"/>
    </source>
</evidence>
<keyword evidence="1" id="KW-0732">Signal</keyword>
<evidence type="ECO:0000313" key="2">
    <source>
        <dbReference type="EMBL" id="TLV00324.1"/>
    </source>
</evidence>
<protein>
    <submittedName>
        <fullName evidence="2">T9SS type A sorting domain-containing protein</fullName>
    </submittedName>
</protein>
<dbReference type="OrthoDB" id="1490051at2"/>
<feature type="chain" id="PRO_5024461313" evidence="1">
    <location>
        <begin position="27"/>
        <end position="376"/>
    </location>
</feature>
<dbReference type="Proteomes" id="UP000306402">
    <property type="component" value="Unassembled WGS sequence"/>
</dbReference>
<accession>A0A5R9KVQ6</accession>
<sequence>MKRNHNQFLSSIAMVAMLFFVFNVQAQTNFQVKWAMDLNLIGVSSHANFSPSNAALFGGANTYALNGGYGFGDAIVAGYVARPWPASFSAGRYVEFKFTANSFKYNITSISFRLRRSADGPPQIKVRTSMDNFSADLGAYTLSDVAKFNSYSIPVSFNNLTANTFALRIYGYGSNTIYGTLWFDEIIINGQVLAIILPVDLTYFKAEKRERNIGLSWETTWEKNSKAFEIERSTDLQIFETIGTLNAAGETAGRTQYNFTDENPLASTSYYRLKMIDQDDSFSFSNVIDVVNVRQETTLIVAPNPASPEKITFTGLAVDPSQINLTSITGIPISFHFESAGTNRMHLYPDKPLKSGLYLLTYQKNGRKEHVKILVP</sequence>
<name>A0A5R9KVQ6_9BACT</name>
<comment type="caution">
    <text evidence="2">The sequence shown here is derived from an EMBL/GenBank/DDBJ whole genome shotgun (WGS) entry which is preliminary data.</text>
</comment>
<dbReference type="InterPro" id="IPR013783">
    <property type="entry name" value="Ig-like_fold"/>
</dbReference>
<feature type="signal peptide" evidence="1">
    <location>
        <begin position="1"/>
        <end position="26"/>
    </location>
</feature>
<keyword evidence="3" id="KW-1185">Reference proteome</keyword>
<gene>
    <name evidence="2" type="ORF">FEN17_12555</name>
</gene>
<proteinExistence type="predicted"/>
<reference evidence="2 3" key="1">
    <citation type="submission" date="2019-05" db="EMBL/GenBank/DDBJ databases">
        <authorList>
            <person name="Qu J.-H."/>
        </authorList>
    </citation>
    <scope>NUCLEOTIDE SEQUENCE [LARGE SCALE GENOMIC DNA]</scope>
    <source>
        <strain evidence="2 3">T17</strain>
    </source>
</reference>
<organism evidence="2 3">
    <name type="scientific">Dyadobacter luticola</name>
    <dbReference type="NCBI Taxonomy" id="1979387"/>
    <lineage>
        <taxon>Bacteria</taxon>
        <taxon>Pseudomonadati</taxon>
        <taxon>Bacteroidota</taxon>
        <taxon>Cytophagia</taxon>
        <taxon>Cytophagales</taxon>
        <taxon>Spirosomataceae</taxon>
        <taxon>Dyadobacter</taxon>
    </lineage>
</organism>
<dbReference type="EMBL" id="VCEJ01000004">
    <property type="protein sequence ID" value="TLV00324.1"/>
    <property type="molecule type" value="Genomic_DNA"/>
</dbReference>
<dbReference type="Gene3D" id="2.60.40.10">
    <property type="entry name" value="Immunoglobulins"/>
    <property type="match status" value="1"/>
</dbReference>
<evidence type="ECO:0000256" key="1">
    <source>
        <dbReference type="SAM" id="SignalP"/>
    </source>
</evidence>
<dbReference type="RefSeq" id="WP_138365704.1">
    <property type="nucleotide sequence ID" value="NZ_VCEJ01000004.1"/>
</dbReference>